<evidence type="ECO:0000256" key="3">
    <source>
        <dbReference type="ARBA" id="ARBA00022452"/>
    </source>
</evidence>
<keyword evidence="8 12" id="KW-0798">TonB box</keyword>
<evidence type="ECO:0000256" key="12">
    <source>
        <dbReference type="RuleBase" id="RU003357"/>
    </source>
</evidence>
<name>A0A5B8VXN9_9SPHI</name>
<dbReference type="NCBIfam" id="TIGR04057">
    <property type="entry name" value="SusC_RagA_signa"/>
    <property type="match status" value="1"/>
</dbReference>
<keyword evidence="5 11" id="KW-0812">Transmembrane</keyword>
<dbReference type="InterPro" id="IPR039426">
    <property type="entry name" value="TonB-dep_rcpt-like"/>
</dbReference>
<dbReference type="OrthoDB" id="9768177at2"/>
<evidence type="ECO:0000256" key="13">
    <source>
        <dbReference type="SAM" id="SignalP"/>
    </source>
</evidence>
<organism evidence="16 17">
    <name type="scientific">Mucilaginibacter ginsenosidivorax</name>
    <dbReference type="NCBI Taxonomy" id="862126"/>
    <lineage>
        <taxon>Bacteria</taxon>
        <taxon>Pseudomonadati</taxon>
        <taxon>Bacteroidota</taxon>
        <taxon>Sphingobacteriia</taxon>
        <taxon>Sphingobacteriales</taxon>
        <taxon>Sphingobacteriaceae</taxon>
        <taxon>Mucilaginibacter</taxon>
    </lineage>
</organism>
<gene>
    <name evidence="16" type="ORF">FSB76_08590</name>
</gene>
<dbReference type="Pfam" id="PF13715">
    <property type="entry name" value="CarbopepD_reg_2"/>
    <property type="match status" value="1"/>
</dbReference>
<evidence type="ECO:0000256" key="5">
    <source>
        <dbReference type="ARBA" id="ARBA00022692"/>
    </source>
</evidence>
<evidence type="ECO:0000256" key="7">
    <source>
        <dbReference type="ARBA" id="ARBA00023065"/>
    </source>
</evidence>
<keyword evidence="7" id="KW-0406">Ion transport</keyword>
<evidence type="ECO:0000256" key="11">
    <source>
        <dbReference type="PROSITE-ProRule" id="PRU01360"/>
    </source>
</evidence>
<dbReference type="NCBIfam" id="TIGR04056">
    <property type="entry name" value="OMP_RagA_SusC"/>
    <property type="match status" value="1"/>
</dbReference>
<keyword evidence="13" id="KW-0732">Signal</keyword>
<evidence type="ECO:0000259" key="15">
    <source>
        <dbReference type="Pfam" id="PF07715"/>
    </source>
</evidence>
<dbReference type="GO" id="GO:0006826">
    <property type="term" value="P:iron ion transport"/>
    <property type="evidence" value="ECO:0007669"/>
    <property type="project" value="UniProtKB-KW"/>
</dbReference>
<dbReference type="InterPro" id="IPR023997">
    <property type="entry name" value="TonB-dep_OMP_SusC/RagA_CS"/>
</dbReference>
<dbReference type="AlphaFoldDB" id="A0A5B8VXN9"/>
<feature type="domain" description="TonB-dependent receptor-like beta-barrel" evidence="14">
    <location>
        <begin position="430"/>
        <end position="916"/>
    </location>
</feature>
<feature type="domain" description="TonB-dependent receptor plug" evidence="15">
    <location>
        <begin position="119"/>
        <end position="239"/>
    </location>
</feature>
<feature type="signal peptide" evidence="13">
    <location>
        <begin position="1"/>
        <end position="23"/>
    </location>
</feature>
<dbReference type="InterPro" id="IPR023996">
    <property type="entry name" value="TonB-dep_OMP_SusC/RagA"/>
</dbReference>
<evidence type="ECO:0000313" key="16">
    <source>
        <dbReference type="EMBL" id="QEC76001.1"/>
    </source>
</evidence>
<sequence>MLKNYKFLLAILLPFFLIQTVVAQSVKISGTVTAKSDGLPLPGVSVAVKGTATGAQTGADGKFSLNANVNDVLKVSYLGFATQEITVKQAETNLQIVLQDAPNSLNEVVITALNISKDKKTLGYSVQGLKSKDISEAKETNLVNALAGKIAGVQVTNSQGDMGSSRIIIRGETSIGNNNQPLFVVDGVIVDNSQFLGTNGSRDFANAIADLNSEDIESVSVLKGPNAAALYGYRAAAGVILIKTKTGKGAKGLGVTINSNTSFSTVNILPDYQNEYGQGSNGKFSYVDGKGGGVNDGVDESWGPALDGSLIPQFYSNGQAVPFVAHPDNVKNFFNTGVTLNNGVALAGSSDKADYRLSYNNLHQTGIVPNTSQGRNSFLLNSTFKLSPKLTVTTIANYIKDDADNLPGAGGKRATSTMLQFTWFGRQVDISQLKNYKDANGNTFNWNNSYYSNPYWLTYENTVGQHKNRIIGSVELNYKIIEGLSANFRTGTDYYNDRRKIKVAYGTNGTPFGSYEEDAYTVNETNTEARLQYTKKLGNDFSLDVLGGGNISTILNEQNDQVAPKLAVAGLYTLSNSRDPLVSSNYYGKLKTYSYFASAQIGFKNYAFINLTGRNDWSSTLPAANLSYFYPSVNGSLILSEALDIKSDILTYAKLRGGWSKVGKATIPYQLINYYNFTPPFGSSPQQSLGTVDLNSKLKPETTTSAEAGFELGFFQDRVHLDVSAYNTNSINQIVTVDVSPSTGYSQKLINGGSINNKGIEVQLGLTPIKSKDFTWDITTNYSLNRSKVVKLDDEGRLQSIILGSDRTVQVLAALGQPYGTLYGNAYTRDASGQIVIGANGTPVINPTKQYLGKFTPNWLGSINNSFTYKHINLGFLVDARFGGSIYSNTNRTGTYTGVLASTLPGRGAANGGISYYYPGNNTSATAVQVSGSAPAGVTVYNDGMIFKGVKADGTANTTILPAQSYYKGFTNVDEAFVYDASYIKLREVKLGYTFPSNWVKSVGLQSATLSVVGRNLWIIHKNAPNIDPETAFNNGNGQGLEDLTLPTVRNIGFNINLKF</sequence>
<evidence type="ECO:0000256" key="4">
    <source>
        <dbReference type="ARBA" id="ARBA00022496"/>
    </source>
</evidence>
<dbReference type="Proteomes" id="UP000321362">
    <property type="component" value="Chromosome"/>
</dbReference>
<dbReference type="PROSITE" id="PS52016">
    <property type="entry name" value="TONB_DEPENDENT_REC_3"/>
    <property type="match status" value="1"/>
</dbReference>
<dbReference type="Pfam" id="PF00593">
    <property type="entry name" value="TonB_dep_Rec_b-barrel"/>
    <property type="match status" value="1"/>
</dbReference>
<proteinExistence type="inferred from homology"/>
<protein>
    <submittedName>
        <fullName evidence="16">SusC/RagA family TonB-linked outer membrane protein</fullName>
    </submittedName>
</protein>
<comment type="similarity">
    <text evidence="11 12">Belongs to the TonB-dependent receptor family.</text>
</comment>
<accession>A0A5B8VXN9</accession>
<evidence type="ECO:0000256" key="6">
    <source>
        <dbReference type="ARBA" id="ARBA00023004"/>
    </source>
</evidence>
<dbReference type="InterPro" id="IPR012910">
    <property type="entry name" value="Plug_dom"/>
</dbReference>
<dbReference type="EMBL" id="CP042437">
    <property type="protein sequence ID" value="QEC76001.1"/>
    <property type="molecule type" value="Genomic_DNA"/>
</dbReference>
<evidence type="ECO:0000256" key="10">
    <source>
        <dbReference type="ARBA" id="ARBA00023237"/>
    </source>
</evidence>
<keyword evidence="3 11" id="KW-1134">Transmembrane beta strand</keyword>
<evidence type="ECO:0000313" key="17">
    <source>
        <dbReference type="Proteomes" id="UP000321362"/>
    </source>
</evidence>
<evidence type="ECO:0000256" key="1">
    <source>
        <dbReference type="ARBA" id="ARBA00004571"/>
    </source>
</evidence>
<dbReference type="PANTHER" id="PTHR32552:SF81">
    <property type="entry name" value="TONB-DEPENDENT OUTER MEMBRANE RECEPTOR"/>
    <property type="match status" value="1"/>
</dbReference>
<reference evidence="16 17" key="1">
    <citation type="journal article" date="2013" name="J. Microbiol.">
        <title>Mucilaginibacter ginsenosidivorax sp. nov., with ginsenoside converting activity isolated from sediment.</title>
        <authorList>
            <person name="Kim J.K."/>
            <person name="Choi T.E."/>
            <person name="Liu Q.M."/>
            <person name="Park H.Y."/>
            <person name="Yi T.H."/>
            <person name="Yoon M.H."/>
            <person name="Kim S.C."/>
            <person name="Im W.T."/>
        </authorList>
    </citation>
    <scope>NUCLEOTIDE SEQUENCE [LARGE SCALE GENOMIC DNA]</scope>
    <source>
        <strain evidence="16 17">KHI28</strain>
    </source>
</reference>
<evidence type="ECO:0000256" key="2">
    <source>
        <dbReference type="ARBA" id="ARBA00022448"/>
    </source>
</evidence>
<dbReference type="RefSeq" id="WP_147053184.1">
    <property type="nucleotide sequence ID" value="NZ_CP042437.1"/>
</dbReference>
<dbReference type="Gene3D" id="2.170.130.10">
    <property type="entry name" value="TonB-dependent receptor, plug domain"/>
    <property type="match status" value="1"/>
</dbReference>
<dbReference type="InterPro" id="IPR037066">
    <property type="entry name" value="Plug_dom_sf"/>
</dbReference>
<feature type="chain" id="PRO_5022886300" evidence="13">
    <location>
        <begin position="24"/>
        <end position="1060"/>
    </location>
</feature>
<evidence type="ECO:0000256" key="8">
    <source>
        <dbReference type="ARBA" id="ARBA00023077"/>
    </source>
</evidence>
<dbReference type="Gene3D" id="2.60.40.1120">
    <property type="entry name" value="Carboxypeptidase-like, regulatory domain"/>
    <property type="match status" value="1"/>
</dbReference>
<keyword evidence="6" id="KW-0408">Iron</keyword>
<keyword evidence="2 11" id="KW-0813">Transport</keyword>
<dbReference type="InterPro" id="IPR008969">
    <property type="entry name" value="CarboxyPept-like_regulatory"/>
</dbReference>
<comment type="subcellular location">
    <subcellularLocation>
        <location evidence="1 11">Cell outer membrane</location>
        <topology evidence="1 11">Multi-pass membrane protein</topology>
    </subcellularLocation>
</comment>
<keyword evidence="4" id="KW-0410">Iron transport</keyword>
<dbReference type="GO" id="GO:0009279">
    <property type="term" value="C:cell outer membrane"/>
    <property type="evidence" value="ECO:0007669"/>
    <property type="project" value="UniProtKB-SubCell"/>
</dbReference>
<dbReference type="Pfam" id="PF07715">
    <property type="entry name" value="Plug"/>
    <property type="match status" value="1"/>
</dbReference>
<keyword evidence="10 11" id="KW-0998">Cell outer membrane</keyword>
<dbReference type="KEGG" id="mgk:FSB76_08590"/>
<dbReference type="InterPro" id="IPR036942">
    <property type="entry name" value="Beta-barrel_TonB_sf"/>
</dbReference>
<dbReference type="SUPFAM" id="SSF56935">
    <property type="entry name" value="Porins"/>
    <property type="match status" value="1"/>
</dbReference>
<dbReference type="SUPFAM" id="SSF49464">
    <property type="entry name" value="Carboxypeptidase regulatory domain-like"/>
    <property type="match status" value="1"/>
</dbReference>
<keyword evidence="9 11" id="KW-0472">Membrane</keyword>
<evidence type="ECO:0000259" key="14">
    <source>
        <dbReference type="Pfam" id="PF00593"/>
    </source>
</evidence>
<dbReference type="Gene3D" id="2.40.170.20">
    <property type="entry name" value="TonB-dependent receptor, beta-barrel domain"/>
    <property type="match status" value="1"/>
</dbReference>
<keyword evidence="17" id="KW-1185">Reference proteome</keyword>
<evidence type="ECO:0000256" key="9">
    <source>
        <dbReference type="ARBA" id="ARBA00023136"/>
    </source>
</evidence>
<dbReference type="InterPro" id="IPR000531">
    <property type="entry name" value="Beta-barrel_TonB"/>
</dbReference>
<dbReference type="PANTHER" id="PTHR32552">
    <property type="entry name" value="FERRICHROME IRON RECEPTOR-RELATED"/>
    <property type="match status" value="1"/>
</dbReference>